<comment type="caution">
    <text evidence="3">The sequence shown here is derived from an EMBL/GenBank/DDBJ whole genome shotgun (WGS) entry which is preliminary data.</text>
</comment>
<reference evidence="3 4" key="1">
    <citation type="journal article" date="2013" name="BMC Genomics">
        <title>The miniature genome of a carnivorous plant Genlisea aurea contains a low number of genes and short non-coding sequences.</title>
        <authorList>
            <person name="Leushkin E.V."/>
            <person name="Sutormin R.A."/>
            <person name="Nabieva E.R."/>
            <person name="Penin A.A."/>
            <person name="Kondrashov A.S."/>
            <person name="Logacheva M.D."/>
        </authorList>
    </citation>
    <scope>NUCLEOTIDE SEQUENCE [LARGE SCALE GENOMIC DNA]</scope>
</reference>
<organism evidence="3 4">
    <name type="scientific">Genlisea aurea</name>
    <dbReference type="NCBI Taxonomy" id="192259"/>
    <lineage>
        <taxon>Eukaryota</taxon>
        <taxon>Viridiplantae</taxon>
        <taxon>Streptophyta</taxon>
        <taxon>Embryophyta</taxon>
        <taxon>Tracheophyta</taxon>
        <taxon>Spermatophyta</taxon>
        <taxon>Magnoliopsida</taxon>
        <taxon>eudicotyledons</taxon>
        <taxon>Gunneridae</taxon>
        <taxon>Pentapetalae</taxon>
        <taxon>asterids</taxon>
        <taxon>lamiids</taxon>
        <taxon>Lamiales</taxon>
        <taxon>Lentibulariaceae</taxon>
        <taxon>Genlisea</taxon>
    </lineage>
</organism>
<dbReference type="SMART" id="SM00768">
    <property type="entry name" value="X8"/>
    <property type="match status" value="1"/>
</dbReference>
<dbReference type="Pfam" id="PF07983">
    <property type="entry name" value="X8"/>
    <property type="match status" value="1"/>
</dbReference>
<protein>
    <recommendedName>
        <fullName evidence="2">X8 domain-containing protein</fullName>
    </recommendedName>
</protein>
<accession>S8C195</accession>
<evidence type="ECO:0000256" key="1">
    <source>
        <dbReference type="ARBA" id="ARBA00022729"/>
    </source>
</evidence>
<dbReference type="InterPro" id="IPR012946">
    <property type="entry name" value="X8"/>
</dbReference>
<dbReference type="EMBL" id="AUSU01007478">
    <property type="protein sequence ID" value="EPS60555.1"/>
    <property type="molecule type" value="Genomic_DNA"/>
</dbReference>
<feature type="non-terminal residue" evidence="3">
    <location>
        <position position="1"/>
    </location>
</feature>
<sequence length="80" mass="8546">DWCVTSVGSPPEALQGFIDYACGKYDCSAIQQGGPCFEPNTVIDHASYALDLVYKSSGYCDTDIGYISYADPSFPGCGFP</sequence>
<keyword evidence="4" id="KW-1185">Reference proteome</keyword>
<dbReference type="GO" id="GO:0009506">
    <property type="term" value="C:plasmodesma"/>
    <property type="evidence" value="ECO:0007669"/>
    <property type="project" value="UniProtKB-ARBA"/>
</dbReference>
<feature type="domain" description="X8" evidence="2">
    <location>
        <begin position="1"/>
        <end position="79"/>
    </location>
</feature>
<proteinExistence type="predicted"/>
<dbReference type="Gene3D" id="1.20.58.1040">
    <property type="match status" value="1"/>
</dbReference>
<dbReference type="Proteomes" id="UP000015453">
    <property type="component" value="Unassembled WGS sequence"/>
</dbReference>
<dbReference type="AlphaFoldDB" id="S8C195"/>
<evidence type="ECO:0000313" key="3">
    <source>
        <dbReference type="EMBL" id="EPS60555.1"/>
    </source>
</evidence>
<dbReference type="PANTHER" id="PTHR31044:SF52">
    <property type="entry name" value="OS01G0631500 PROTEIN"/>
    <property type="match status" value="1"/>
</dbReference>
<dbReference type="PANTHER" id="PTHR31044">
    <property type="entry name" value="BETA-1,3 GLUCANASE"/>
    <property type="match status" value="1"/>
</dbReference>
<dbReference type="OrthoDB" id="1928574at2759"/>
<evidence type="ECO:0000259" key="2">
    <source>
        <dbReference type="SMART" id="SM00768"/>
    </source>
</evidence>
<keyword evidence="1" id="KW-0732">Signal</keyword>
<evidence type="ECO:0000313" key="4">
    <source>
        <dbReference type="Proteomes" id="UP000015453"/>
    </source>
</evidence>
<dbReference type="InterPro" id="IPR044788">
    <property type="entry name" value="X8_dom_prot"/>
</dbReference>
<name>S8C195_9LAMI</name>
<gene>
    <name evidence="3" type="ORF">M569_14249</name>
</gene>